<dbReference type="AlphaFoldDB" id="A0ABD2Z0E1"/>
<evidence type="ECO:0000313" key="2">
    <source>
        <dbReference type="Proteomes" id="UP001630127"/>
    </source>
</evidence>
<dbReference type="EMBL" id="JBJUIK010000011">
    <property type="protein sequence ID" value="KAL3511765.1"/>
    <property type="molecule type" value="Genomic_DNA"/>
</dbReference>
<accession>A0ABD2Z0E1</accession>
<name>A0ABD2Z0E1_9GENT</name>
<sequence>MGLLSGSAYTYSGYYRRFGSTSRLSRLLSPSVFSSSFLLSGRNFKEARLPDCGSIKPDDENVEIVLKLGDDLHLNEIDCVRLLRSLLGRDPYGNFAPCSCTLAVVLDQGLEADLWADIERYLEDLITAGLGQQFISLIKVMVTGNDPIIEGFVDCISRKILVITLKGKKLQIPTTRISFKELKLKGSGNDTVNLFNVFSLSVR</sequence>
<evidence type="ECO:0000313" key="1">
    <source>
        <dbReference type="EMBL" id="KAL3511765.1"/>
    </source>
</evidence>
<gene>
    <name evidence="1" type="ORF">ACH5RR_024482</name>
</gene>
<dbReference type="Proteomes" id="UP001630127">
    <property type="component" value="Unassembled WGS sequence"/>
</dbReference>
<reference evidence="1 2" key="1">
    <citation type="submission" date="2024-11" db="EMBL/GenBank/DDBJ databases">
        <title>A near-complete genome assembly of Cinchona calisaya.</title>
        <authorList>
            <person name="Lian D.C."/>
            <person name="Zhao X.W."/>
            <person name="Wei L."/>
        </authorList>
    </citation>
    <scope>NUCLEOTIDE SEQUENCE [LARGE SCALE GENOMIC DNA]</scope>
    <source>
        <tissue evidence="1">Nenye</tissue>
    </source>
</reference>
<protein>
    <submittedName>
        <fullName evidence="1">Uncharacterized protein</fullName>
    </submittedName>
</protein>
<keyword evidence="2" id="KW-1185">Reference proteome</keyword>
<proteinExistence type="predicted"/>
<comment type="caution">
    <text evidence="1">The sequence shown here is derived from an EMBL/GenBank/DDBJ whole genome shotgun (WGS) entry which is preliminary data.</text>
</comment>
<organism evidence="1 2">
    <name type="scientific">Cinchona calisaya</name>
    <dbReference type="NCBI Taxonomy" id="153742"/>
    <lineage>
        <taxon>Eukaryota</taxon>
        <taxon>Viridiplantae</taxon>
        <taxon>Streptophyta</taxon>
        <taxon>Embryophyta</taxon>
        <taxon>Tracheophyta</taxon>
        <taxon>Spermatophyta</taxon>
        <taxon>Magnoliopsida</taxon>
        <taxon>eudicotyledons</taxon>
        <taxon>Gunneridae</taxon>
        <taxon>Pentapetalae</taxon>
        <taxon>asterids</taxon>
        <taxon>lamiids</taxon>
        <taxon>Gentianales</taxon>
        <taxon>Rubiaceae</taxon>
        <taxon>Cinchonoideae</taxon>
        <taxon>Cinchoneae</taxon>
        <taxon>Cinchona</taxon>
    </lineage>
</organism>